<dbReference type="Proteomes" id="UP000596742">
    <property type="component" value="Unassembled WGS sequence"/>
</dbReference>
<evidence type="ECO:0000256" key="3">
    <source>
        <dbReference type="ARBA" id="ARBA00023180"/>
    </source>
</evidence>
<keyword evidence="1" id="KW-0732">Signal</keyword>
<dbReference type="InterPro" id="IPR050969">
    <property type="entry name" value="Dev_Signal_Modulators"/>
</dbReference>
<dbReference type="EMBL" id="UYJE01009355">
    <property type="protein sequence ID" value="VDI72641.1"/>
    <property type="molecule type" value="Genomic_DNA"/>
</dbReference>
<dbReference type="InterPro" id="IPR058727">
    <property type="entry name" value="Helical_Vwde"/>
</dbReference>
<keyword evidence="2" id="KW-1015">Disulfide bond</keyword>
<evidence type="ECO:0000259" key="5">
    <source>
        <dbReference type="PROSITE" id="PS51233"/>
    </source>
</evidence>
<dbReference type="OrthoDB" id="10001041at2759"/>
<protein>
    <recommendedName>
        <fullName evidence="5">VWFD domain-containing protein</fullName>
    </recommendedName>
</protein>
<dbReference type="InterPro" id="IPR041161">
    <property type="entry name" value="EGF_Tenascin"/>
</dbReference>
<dbReference type="PANTHER" id="PTHR14949:SF56">
    <property type="entry name" value="EGF-LIKE-DOMAIN, MULTIPLE 7"/>
    <property type="match status" value="1"/>
</dbReference>
<evidence type="ECO:0000256" key="4">
    <source>
        <dbReference type="SAM" id="Phobius"/>
    </source>
</evidence>
<dbReference type="GO" id="GO:0005576">
    <property type="term" value="C:extracellular region"/>
    <property type="evidence" value="ECO:0007669"/>
    <property type="project" value="TreeGrafter"/>
</dbReference>
<accession>A0A8B6H1R5</accession>
<feature type="domain" description="VWFD" evidence="5">
    <location>
        <begin position="141"/>
        <end position="327"/>
    </location>
</feature>
<dbReference type="PROSITE" id="PS51233">
    <property type="entry name" value="VWFD"/>
    <property type="match status" value="1"/>
</dbReference>
<keyword evidence="4" id="KW-0472">Membrane</keyword>
<dbReference type="Pfam" id="PF26129">
    <property type="entry name" value="Vwde"/>
    <property type="match status" value="2"/>
</dbReference>
<sequence>PEKYEYTVIEGESIDITFISTVPVGCISSHDDVRAHCDQNFYIFQPKNDQTSVSCRNNIAKKDVVFQAQFCGISIKSLHWNDENKLRVYGFSDSMYNFQDRSTILKISTSAVSELNDIWMDIQVPDIKVTVIDKDSTLINRQCRSYNDPHITTFDGRLYHYMDVGEFVMYKNDKGPYVVHSLFTNCGFGWAGSSCHCGIAVRSRSSLFVLRTCKMISRTEKHLLQEPITKLISCDEKDLVIEHDTNNYKITLPTGTEIKFTISRWSKFISMIAIKPSIFDINEARGLCGVPSTTKDQSDDFTHRQNGPINNDQAFADSWRITQSMLEEQLFSNEPAFLSYTDEENDNSVTEENSSHYCTCERQAGSTDKLEDFNTVHCNLTERTEFCSESFKTEEDTISSFYTSCSISKRKKRSVNSWDNIVRRSISDDDDVIDVPPLTYDESVYSTEVTIPETFINGWTEETALQTCMEKINNALQSELTNLVDVSEFVESCVLDIKLVGDTTFLPDTIGTMLTYIMTEVLRNESLYILNTTDGSQTLVEYSTSLMCPNNCSHNGNCTQGKKITSSMLEEQLFSNEPAFLSYSDEGNGNSVTEENSSHYCTCERQAGSTDKLEDFNTVHCNLTESTEFCSDSFNTKEDTISSFYTSCSISKRKKRSVNSPDNIVRRSTSDDDDVIDVPPLTYDESVYSTEVKIPETFKNGWTEETALQTCIEKINNALPSELTNLVDVSVTEFVESCVLDIKLVGDTTFLPDTIGTMLTYIMTEVLRNESLYILNTTDGSQTLVEYFTSLMCPNNCSENGNCTFGVCLCNEQYVGDDCSQSISIPPSNTSIPFDGLCTLGTRNCRSTNLYGSFLSKIVWYKLKYFQIVTDSVKYISEDAVSEANFRNMFMISVDFESSRRKREASETFMAEGYEISLSYDGTSFGESTRIIIYDETCYSCNSTSIECVELDTCNPTAVPITQNDDKKSFVVIAAALGGLLLVIILVIGFIYYKVKSNNTRTKIIPDQQERNLHLEHSTGSHIWMSTDKSISDLELEFDDSRGETPFEMFEKQLPPLSHYKHNI</sequence>
<organism evidence="6 7">
    <name type="scientific">Mytilus galloprovincialis</name>
    <name type="common">Mediterranean mussel</name>
    <dbReference type="NCBI Taxonomy" id="29158"/>
    <lineage>
        <taxon>Eukaryota</taxon>
        <taxon>Metazoa</taxon>
        <taxon>Spiralia</taxon>
        <taxon>Lophotrochozoa</taxon>
        <taxon>Mollusca</taxon>
        <taxon>Bivalvia</taxon>
        <taxon>Autobranchia</taxon>
        <taxon>Pteriomorphia</taxon>
        <taxon>Mytilida</taxon>
        <taxon>Mytiloidea</taxon>
        <taxon>Mytilidae</taxon>
        <taxon>Mytilinae</taxon>
        <taxon>Mytilus</taxon>
    </lineage>
</organism>
<proteinExistence type="predicted"/>
<keyword evidence="4" id="KW-1133">Transmembrane helix</keyword>
<feature type="non-terminal residue" evidence="6">
    <location>
        <position position="1"/>
    </location>
</feature>
<reference evidence="6" key="1">
    <citation type="submission" date="2018-11" db="EMBL/GenBank/DDBJ databases">
        <authorList>
            <person name="Alioto T."/>
            <person name="Alioto T."/>
        </authorList>
    </citation>
    <scope>NUCLEOTIDE SEQUENCE</scope>
</reference>
<keyword evidence="7" id="KW-1185">Reference proteome</keyword>
<dbReference type="PANTHER" id="PTHR14949">
    <property type="entry name" value="EGF-LIKE-DOMAIN, MULTIPLE 7, 8"/>
    <property type="match status" value="1"/>
</dbReference>
<dbReference type="Pfam" id="PF00094">
    <property type="entry name" value="VWD"/>
    <property type="match status" value="1"/>
</dbReference>
<keyword evidence="3" id="KW-0325">Glycoprotein</keyword>
<dbReference type="InterPro" id="IPR001846">
    <property type="entry name" value="VWF_type-D"/>
</dbReference>
<dbReference type="Gene3D" id="2.10.25.10">
    <property type="entry name" value="Laminin"/>
    <property type="match status" value="1"/>
</dbReference>
<evidence type="ECO:0000256" key="1">
    <source>
        <dbReference type="ARBA" id="ARBA00022729"/>
    </source>
</evidence>
<dbReference type="AlphaFoldDB" id="A0A8B6H1R5"/>
<name>A0A8B6H1R5_MYTGA</name>
<dbReference type="Pfam" id="PF18720">
    <property type="entry name" value="EGF_Tenascin"/>
    <property type="match status" value="1"/>
</dbReference>
<evidence type="ECO:0000313" key="7">
    <source>
        <dbReference type="Proteomes" id="UP000596742"/>
    </source>
</evidence>
<keyword evidence="4" id="KW-0812">Transmembrane</keyword>
<evidence type="ECO:0000256" key="2">
    <source>
        <dbReference type="ARBA" id="ARBA00023157"/>
    </source>
</evidence>
<dbReference type="GO" id="GO:0009986">
    <property type="term" value="C:cell surface"/>
    <property type="evidence" value="ECO:0007669"/>
    <property type="project" value="TreeGrafter"/>
</dbReference>
<evidence type="ECO:0000313" key="6">
    <source>
        <dbReference type="EMBL" id="VDI72641.1"/>
    </source>
</evidence>
<feature type="transmembrane region" description="Helical" evidence="4">
    <location>
        <begin position="970"/>
        <end position="993"/>
    </location>
</feature>
<dbReference type="GO" id="GO:0005102">
    <property type="term" value="F:signaling receptor binding"/>
    <property type="evidence" value="ECO:0007669"/>
    <property type="project" value="TreeGrafter"/>
</dbReference>
<comment type="caution">
    <text evidence="6">The sequence shown here is derived from an EMBL/GenBank/DDBJ whole genome shotgun (WGS) entry which is preliminary data.</text>
</comment>
<gene>
    <name evidence="6" type="ORF">MGAL_10B077810</name>
</gene>